<dbReference type="InterPro" id="IPR047951">
    <property type="entry name" value="Transpos_ISL3"/>
</dbReference>
<dbReference type="Proteomes" id="UP000182975">
    <property type="component" value="Unassembled WGS sequence"/>
</dbReference>
<organism evidence="2 3">
    <name type="scientific">Denitrobacterium detoxificans</name>
    <dbReference type="NCBI Taxonomy" id="79604"/>
    <lineage>
        <taxon>Bacteria</taxon>
        <taxon>Bacillati</taxon>
        <taxon>Actinomycetota</taxon>
        <taxon>Coriobacteriia</taxon>
        <taxon>Eggerthellales</taxon>
        <taxon>Eggerthellaceae</taxon>
        <taxon>Denitrobacterium</taxon>
    </lineage>
</organism>
<feature type="non-terminal residue" evidence="2">
    <location>
        <position position="1"/>
    </location>
</feature>
<proteinExistence type="predicted"/>
<dbReference type="EMBL" id="FOEC01000016">
    <property type="protein sequence ID" value="SEO99482.1"/>
    <property type="molecule type" value="Genomic_DNA"/>
</dbReference>
<evidence type="ECO:0000259" key="1">
    <source>
        <dbReference type="Pfam" id="PF01610"/>
    </source>
</evidence>
<gene>
    <name evidence="2" type="ORF">SAMN02910314_01858</name>
</gene>
<feature type="domain" description="Transposase IS204/IS1001/IS1096/IS1165 DDE" evidence="1">
    <location>
        <begin position="1"/>
        <end position="68"/>
    </location>
</feature>
<dbReference type="Pfam" id="PF01610">
    <property type="entry name" value="DDE_Tnp_ISL3"/>
    <property type="match status" value="1"/>
</dbReference>
<evidence type="ECO:0000313" key="3">
    <source>
        <dbReference type="Proteomes" id="UP000182975"/>
    </source>
</evidence>
<dbReference type="STRING" id="79604.AAY81_01155"/>
<accession>A0A1H8U865</accession>
<dbReference type="PANTHER" id="PTHR33498">
    <property type="entry name" value="TRANSPOSASE FOR INSERTION SEQUENCE ELEMENT IS1557"/>
    <property type="match status" value="1"/>
</dbReference>
<reference evidence="3" key="1">
    <citation type="submission" date="2016-10" db="EMBL/GenBank/DDBJ databases">
        <authorList>
            <person name="Varghese N."/>
        </authorList>
    </citation>
    <scope>NUCLEOTIDE SEQUENCE [LARGE SCALE GENOMIC DNA]</scope>
    <source>
        <strain evidence="3">DSM 21843</strain>
    </source>
</reference>
<protein>
    <submittedName>
        <fullName evidence="2">Transposase</fullName>
    </submittedName>
</protein>
<keyword evidence="3" id="KW-1185">Reference proteome</keyword>
<dbReference type="InterPro" id="IPR002560">
    <property type="entry name" value="Transposase_DDE"/>
</dbReference>
<sequence length="101" mass="11188">LDDWMHRAAYCKIAKVVAVEKKVRRRRDDIIAAVELGISNGRVEAINNKIKVTVRMGYGFRNTDNLVALLMLRCGDCQPQLPGRPVKARKKGVKGAKSVAA</sequence>
<dbReference type="AlphaFoldDB" id="A0A1H8U865"/>
<dbReference type="PANTHER" id="PTHR33498:SF1">
    <property type="entry name" value="TRANSPOSASE FOR INSERTION SEQUENCE ELEMENT IS1557"/>
    <property type="match status" value="1"/>
</dbReference>
<dbReference type="RefSeq" id="WP_143117401.1">
    <property type="nucleotide sequence ID" value="NZ_FOEC01000016.1"/>
</dbReference>
<name>A0A1H8U865_9ACTN</name>
<evidence type="ECO:0000313" key="2">
    <source>
        <dbReference type="EMBL" id="SEO99482.1"/>
    </source>
</evidence>
<dbReference type="OrthoDB" id="3238779at2"/>